<keyword evidence="6 7" id="KW-0472">Membrane</keyword>
<keyword evidence="11" id="KW-1185">Reference proteome</keyword>
<evidence type="ECO:0000313" key="11">
    <source>
        <dbReference type="Proteomes" id="UP000198596"/>
    </source>
</evidence>
<dbReference type="Pfam" id="PF12704">
    <property type="entry name" value="MacB_PCD"/>
    <property type="match status" value="1"/>
</dbReference>
<evidence type="ECO:0000256" key="2">
    <source>
        <dbReference type="ARBA" id="ARBA00005236"/>
    </source>
</evidence>
<dbReference type="EMBL" id="FONQ01000011">
    <property type="protein sequence ID" value="SFF20306.1"/>
    <property type="molecule type" value="Genomic_DNA"/>
</dbReference>
<feature type="transmembrane region" description="Helical" evidence="7">
    <location>
        <begin position="382"/>
        <end position="404"/>
    </location>
</feature>
<name>A0A1I2GUK3_9FLAO</name>
<keyword evidence="3" id="KW-1003">Cell membrane</keyword>
<sequence length="418" mass="45618">MNFKLILNIAMHLLRARLKQTIVAAIGVTFSIAMFIALVSFMNGLNDLLDGLMLNRTPHVLLYNEIKPSENQPILSSEAFKKKTNFVRSIKPKDRGKSIYNSKTILAVLKQDSRVIDVAPKVTSPVFFNSGTIEISGIINGIDVLPEDKLFKISDYIIEGKVADLLQNNSIIIGKGLSDKMLFTKGDIIKITTSKGNLASLKIVGISEIGIAEIDNVTSYTSLATAQKILGEPTNYITDIQVNLYNMAAAPAVAKEFRDTFNVDSTDYQTANSQFETGSTVRSIISYSVGVVLLIVAGFGIYNILNMMIYEKMDSIAILKATGFSGNDVKWIFVSLSIIIGLAGGLFGLLFGYIFSSIIDVIPFETASLPTVKTYPINYNPLFYGIGITFALFTTTIAGLFPALKASKVDPVEIIRGK</sequence>
<dbReference type="Pfam" id="PF02687">
    <property type="entry name" value="FtsX"/>
    <property type="match status" value="1"/>
</dbReference>
<reference evidence="11" key="1">
    <citation type="submission" date="2016-10" db="EMBL/GenBank/DDBJ databases">
        <authorList>
            <person name="Varghese N."/>
            <person name="Submissions S."/>
        </authorList>
    </citation>
    <scope>NUCLEOTIDE SEQUENCE [LARGE SCALE GENOMIC DNA]</scope>
    <source>
        <strain evidence="11">CGMCC 1.9227</strain>
    </source>
</reference>
<evidence type="ECO:0000313" key="10">
    <source>
        <dbReference type="EMBL" id="SFF20306.1"/>
    </source>
</evidence>
<proteinExistence type="inferred from homology"/>
<comment type="subcellular location">
    <subcellularLocation>
        <location evidence="1">Cell membrane</location>
        <topology evidence="1">Multi-pass membrane protein</topology>
    </subcellularLocation>
</comment>
<dbReference type="InterPro" id="IPR051447">
    <property type="entry name" value="Lipoprotein-release_system"/>
</dbReference>
<dbReference type="RefSeq" id="WP_091206197.1">
    <property type="nucleotide sequence ID" value="NZ_FONQ01000011.1"/>
</dbReference>
<dbReference type="AlphaFoldDB" id="A0A1I2GUK3"/>
<evidence type="ECO:0000259" key="8">
    <source>
        <dbReference type="Pfam" id="PF02687"/>
    </source>
</evidence>
<dbReference type="InterPro" id="IPR025857">
    <property type="entry name" value="MacB_PCD"/>
</dbReference>
<keyword evidence="10" id="KW-0449">Lipoprotein</keyword>
<feature type="domain" description="MacB-like periplasmic core" evidence="9">
    <location>
        <begin position="21"/>
        <end position="259"/>
    </location>
</feature>
<dbReference type="PANTHER" id="PTHR30489">
    <property type="entry name" value="LIPOPROTEIN-RELEASING SYSTEM TRANSMEMBRANE PROTEIN LOLE"/>
    <property type="match status" value="1"/>
</dbReference>
<protein>
    <submittedName>
        <fullName evidence="10">Lipoprotein-releasing system permease protein</fullName>
    </submittedName>
</protein>
<dbReference type="Proteomes" id="UP000198596">
    <property type="component" value="Unassembled WGS sequence"/>
</dbReference>
<organism evidence="10 11">
    <name type="scientific">Flavobacterium xueshanense</name>
    <dbReference type="NCBI Taxonomy" id="935223"/>
    <lineage>
        <taxon>Bacteria</taxon>
        <taxon>Pseudomonadati</taxon>
        <taxon>Bacteroidota</taxon>
        <taxon>Flavobacteriia</taxon>
        <taxon>Flavobacteriales</taxon>
        <taxon>Flavobacteriaceae</taxon>
        <taxon>Flavobacterium</taxon>
    </lineage>
</organism>
<accession>A0A1I2GUK3</accession>
<dbReference type="InterPro" id="IPR003838">
    <property type="entry name" value="ABC3_permease_C"/>
</dbReference>
<feature type="transmembrane region" description="Helical" evidence="7">
    <location>
        <begin position="21"/>
        <end position="42"/>
    </location>
</feature>
<evidence type="ECO:0000256" key="1">
    <source>
        <dbReference type="ARBA" id="ARBA00004651"/>
    </source>
</evidence>
<evidence type="ECO:0000256" key="5">
    <source>
        <dbReference type="ARBA" id="ARBA00022989"/>
    </source>
</evidence>
<evidence type="ECO:0000256" key="3">
    <source>
        <dbReference type="ARBA" id="ARBA00022475"/>
    </source>
</evidence>
<keyword evidence="5 7" id="KW-1133">Transmembrane helix</keyword>
<comment type="similarity">
    <text evidence="2">Belongs to the ABC-4 integral membrane protein family. LolC/E subfamily.</text>
</comment>
<evidence type="ECO:0000256" key="6">
    <source>
        <dbReference type="ARBA" id="ARBA00023136"/>
    </source>
</evidence>
<dbReference type="OrthoDB" id="9770036at2"/>
<evidence type="ECO:0000256" key="4">
    <source>
        <dbReference type="ARBA" id="ARBA00022692"/>
    </source>
</evidence>
<keyword evidence="4 7" id="KW-0812">Transmembrane</keyword>
<feature type="transmembrane region" description="Helical" evidence="7">
    <location>
        <begin position="331"/>
        <end position="362"/>
    </location>
</feature>
<feature type="transmembrane region" description="Helical" evidence="7">
    <location>
        <begin position="284"/>
        <end position="310"/>
    </location>
</feature>
<evidence type="ECO:0000259" key="9">
    <source>
        <dbReference type="Pfam" id="PF12704"/>
    </source>
</evidence>
<dbReference type="GO" id="GO:0098797">
    <property type="term" value="C:plasma membrane protein complex"/>
    <property type="evidence" value="ECO:0007669"/>
    <property type="project" value="TreeGrafter"/>
</dbReference>
<dbReference type="GO" id="GO:0044874">
    <property type="term" value="P:lipoprotein localization to outer membrane"/>
    <property type="evidence" value="ECO:0007669"/>
    <property type="project" value="TreeGrafter"/>
</dbReference>
<feature type="domain" description="ABC3 transporter permease C-terminal" evidence="8">
    <location>
        <begin position="288"/>
        <end position="411"/>
    </location>
</feature>
<dbReference type="PANTHER" id="PTHR30489:SF0">
    <property type="entry name" value="LIPOPROTEIN-RELEASING SYSTEM TRANSMEMBRANE PROTEIN LOLE"/>
    <property type="match status" value="1"/>
</dbReference>
<gene>
    <name evidence="10" type="ORF">SAMN04488131_11159</name>
</gene>
<evidence type="ECO:0000256" key="7">
    <source>
        <dbReference type="SAM" id="Phobius"/>
    </source>
</evidence>
<dbReference type="STRING" id="935223.SAMN04488131_11159"/>